<dbReference type="PRINTS" id="PR00081">
    <property type="entry name" value="GDHRDH"/>
</dbReference>
<dbReference type="GO" id="GO:0016491">
    <property type="term" value="F:oxidoreductase activity"/>
    <property type="evidence" value="ECO:0007669"/>
    <property type="project" value="UniProtKB-KW"/>
</dbReference>
<organism evidence="4 5">
    <name type="scientific">Hypocrea jecorina (strain ATCC 56765 / BCRC 32924 / NRRL 11460 / Rut C-30)</name>
    <name type="common">Trichoderma reesei</name>
    <dbReference type="NCBI Taxonomy" id="1344414"/>
    <lineage>
        <taxon>Eukaryota</taxon>
        <taxon>Fungi</taxon>
        <taxon>Dikarya</taxon>
        <taxon>Ascomycota</taxon>
        <taxon>Pezizomycotina</taxon>
        <taxon>Sordariomycetes</taxon>
        <taxon>Hypocreomycetidae</taxon>
        <taxon>Hypocreales</taxon>
        <taxon>Hypocreaceae</taxon>
        <taxon>Trichoderma</taxon>
    </lineage>
</organism>
<dbReference type="PRINTS" id="PR00080">
    <property type="entry name" value="SDRFAMILY"/>
</dbReference>
<sequence>MVREYTKDTTADELVKDLAGEIANKVVLVTGVSQGTLGGIFLEYIVKANPSRLILAGRTLSKTQQTADALKAAHPNIDIRTLQVDLSSLADVREAAAKVNSWEDVPHIDVLVNNAGIMAIPYQVTVDGFEMQFGSNHLGPFLFTNLIMDKILASKAPRIVNVSSSGHRLNPIRFFDYNFGDGETYNRWQAYGQSKTANMLMAVSLAEKLGSRGLTAFSLHPGTIMTHLGEHIDFSVEFATLAAADRLLGNAEGWLTEFDFKTPDRGVATHIYAAFEPSLKEVNGVYLEDAHVADPFVQTVKPWGTSKVEAERLWKLSEKLVGQEFSF</sequence>
<gene>
    <name evidence="4" type="ORF">M419DRAFT_88244</name>
</gene>
<dbReference type="PANTHER" id="PTHR24320">
    <property type="entry name" value="RETINOL DEHYDROGENASE"/>
    <property type="match status" value="1"/>
</dbReference>
<dbReference type="SUPFAM" id="SSF51735">
    <property type="entry name" value="NAD(P)-binding Rossmann-fold domains"/>
    <property type="match status" value="1"/>
</dbReference>
<dbReference type="EMBL" id="KI911161">
    <property type="protein sequence ID" value="ETR98674.1"/>
    <property type="molecule type" value="Genomic_DNA"/>
</dbReference>
<dbReference type="Pfam" id="PF00106">
    <property type="entry name" value="adh_short"/>
    <property type="match status" value="1"/>
</dbReference>
<dbReference type="Proteomes" id="UP000024376">
    <property type="component" value="Unassembled WGS sequence"/>
</dbReference>
<dbReference type="KEGG" id="trr:M419DRAFT_88244"/>
<protein>
    <submittedName>
        <fullName evidence="4">Putative short-chain dehydrogenase</fullName>
    </submittedName>
</protein>
<accession>A0A024RZV1</accession>
<evidence type="ECO:0000256" key="1">
    <source>
        <dbReference type="ARBA" id="ARBA00006484"/>
    </source>
</evidence>
<evidence type="ECO:0000313" key="5">
    <source>
        <dbReference type="Proteomes" id="UP000024376"/>
    </source>
</evidence>
<evidence type="ECO:0000313" key="4">
    <source>
        <dbReference type="EMBL" id="ETR98674.1"/>
    </source>
</evidence>
<keyword evidence="2" id="KW-0560">Oxidoreductase</keyword>
<dbReference type="AlphaFoldDB" id="A0A024RZV1"/>
<evidence type="ECO:0000256" key="2">
    <source>
        <dbReference type="ARBA" id="ARBA00023002"/>
    </source>
</evidence>
<dbReference type="HOGENOM" id="CLU_010194_44_0_1"/>
<dbReference type="InterPro" id="IPR002347">
    <property type="entry name" value="SDR_fam"/>
</dbReference>
<reference evidence="5" key="1">
    <citation type="journal article" date="2013" name="Ind. Biotechnol.">
        <title>Comparative genomics analysis of Trichoderma reesei strains.</title>
        <authorList>
            <person name="Koike H."/>
            <person name="Aerts A."/>
            <person name="LaButti K."/>
            <person name="Grigoriev I.V."/>
            <person name="Baker S.E."/>
        </authorList>
    </citation>
    <scope>NUCLEOTIDE SEQUENCE [LARGE SCALE GENOMIC DNA]</scope>
    <source>
        <strain evidence="5">ATCC 56765 / BCRC 32924 / NRRL 11460 / Rut C-30</strain>
    </source>
</reference>
<dbReference type="OrthoDB" id="191139at2759"/>
<dbReference type="InterPro" id="IPR036291">
    <property type="entry name" value="NAD(P)-bd_dom_sf"/>
</dbReference>
<dbReference type="PANTHER" id="PTHR24320:SF283">
    <property type="entry name" value="RETINOL DEHYDROGENASE 11"/>
    <property type="match status" value="1"/>
</dbReference>
<evidence type="ECO:0000256" key="3">
    <source>
        <dbReference type="RuleBase" id="RU000363"/>
    </source>
</evidence>
<comment type="similarity">
    <text evidence="1 3">Belongs to the short-chain dehydrogenases/reductases (SDR) family.</text>
</comment>
<proteinExistence type="inferred from homology"/>
<name>A0A024RZV1_HYPJR</name>
<dbReference type="Gene3D" id="3.40.50.720">
    <property type="entry name" value="NAD(P)-binding Rossmann-like Domain"/>
    <property type="match status" value="1"/>
</dbReference>